<organism evidence="2 3">
    <name type="scientific">Pontivivens ytuae</name>
    <dbReference type="NCBI Taxonomy" id="2789856"/>
    <lineage>
        <taxon>Bacteria</taxon>
        <taxon>Pseudomonadati</taxon>
        <taxon>Pseudomonadota</taxon>
        <taxon>Alphaproteobacteria</taxon>
        <taxon>Rhodobacterales</taxon>
        <taxon>Paracoccaceae</taxon>
        <taxon>Pontivivens</taxon>
    </lineage>
</organism>
<name>A0A7S9LNY4_9RHOB</name>
<dbReference type="EMBL" id="CP064942">
    <property type="protein sequence ID" value="QPH52621.1"/>
    <property type="molecule type" value="Genomic_DNA"/>
</dbReference>
<evidence type="ECO:0000313" key="2">
    <source>
        <dbReference type="EMBL" id="QPH52621.1"/>
    </source>
</evidence>
<feature type="domain" description="Glycosyltransferase subfamily 4-like N-terminal" evidence="1">
    <location>
        <begin position="3"/>
        <end position="111"/>
    </location>
</feature>
<accession>A0A7S9LNY4</accession>
<dbReference type="AlphaFoldDB" id="A0A7S9LNY4"/>
<dbReference type="KEGG" id="poz:I0K15_12440"/>
<dbReference type="Gene3D" id="3.40.50.2000">
    <property type="entry name" value="Glycogen Phosphorylase B"/>
    <property type="match status" value="2"/>
</dbReference>
<gene>
    <name evidence="2" type="ORF">I0K15_12440</name>
</gene>
<dbReference type="Pfam" id="PF13477">
    <property type="entry name" value="Glyco_trans_4_2"/>
    <property type="match status" value="1"/>
</dbReference>
<keyword evidence="2" id="KW-0808">Transferase</keyword>
<evidence type="ECO:0000313" key="3">
    <source>
        <dbReference type="Proteomes" id="UP000594800"/>
    </source>
</evidence>
<reference evidence="2 3" key="1">
    <citation type="submission" date="2020-11" db="EMBL/GenBank/DDBJ databases">
        <title>Description of Pontivivens ytuae sp. nov. isolated from deep sea sediment of Mariana Trench.</title>
        <authorList>
            <person name="Wang Z."/>
            <person name="Sun Q.-L."/>
            <person name="Xu X.-D."/>
            <person name="Tang Y.-Z."/>
            <person name="Zhang J."/>
        </authorList>
    </citation>
    <scope>NUCLEOTIDE SEQUENCE [LARGE SCALE GENOMIC DNA]</scope>
    <source>
        <strain evidence="2 3">MT2928</strain>
    </source>
</reference>
<dbReference type="Pfam" id="PF13692">
    <property type="entry name" value="Glyco_trans_1_4"/>
    <property type="match status" value="1"/>
</dbReference>
<keyword evidence="3" id="KW-1185">Reference proteome</keyword>
<protein>
    <submittedName>
        <fullName evidence="2">Glycosyltransferase</fullName>
    </submittedName>
</protein>
<dbReference type="Proteomes" id="UP000594800">
    <property type="component" value="Chromosome"/>
</dbReference>
<proteinExistence type="predicted"/>
<dbReference type="SUPFAM" id="SSF53756">
    <property type="entry name" value="UDP-Glycosyltransferase/glycogen phosphorylase"/>
    <property type="match status" value="1"/>
</dbReference>
<sequence>MATEDWFFASHFKGFAAAARAAGFAPVLAAQLGTRGDVGLAEVLPQIAVNTPRSAVSIEGLRAAVSGYRSAIRKVQPEIVHCIALKPALNGGIAARLEGSPRLVIAPTGLGALWVAEGWRARAARAGVRMALRGLCLRSHMRFLFENHDDPVSLGVPDHHVRRAAFVSGAGVAASSFPRHPLPQNGAVMRVAVVARMVHSKGILESIEAVRQVRAEGHPVTLDLWGAPDAENPASLENAELEALGSEPGVRWRGPTSNVSNIWKETDVAMLLSRGGEGLPRSLVEAAASGRPIVTTDVPGCRDVVRDGIEGYLVPPRDPAAAARALASLSQDAGIRYQMADAAYRRFARDMTDKAVQTTVEQLYRDLITD</sequence>
<dbReference type="PANTHER" id="PTHR12526:SF638">
    <property type="entry name" value="SPORE COAT PROTEIN SA"/>
    <property type="match status" value="1"/>
</dbReference>
<dbReference type="PANTHER" id="PTHR12526">
    <property type="entry name" value="GLYCOSYLTRANSFERASE"/>
    <property type="match status" value="1"/>
</dbReference>
<evidence type="ECO:0000259" key="1">
    <source>
        <dbReference type="Pfam" id="PF13477"/>
    </source>
</evidence>
<dbReference type="RefSeq" id="WP_196101832.1">
    <property type="nucleotide sequence ID" value="NZ_CP064942.1"/>
</dbReference>
<dbReference type="GO" id="GO:0016757">
    <property type="term" value="F:glycosyltransferase activity"/>
    <property type="evidence" value="ECO:0007669"/>
    <property type="project" value="TreeGrafter"/>
</dbReference>
<dbReference type="InterPro" id="IPR028098">
    <property type="entry name" value="Glyco_trans_4-like_N"/>
</dbReference>